<dbReference type="InterPro" id="IPR036047">
    <property type="entry name" value="F-box-like_dom_sf"/>
</dbReference>
<sequence>MTFKSNRAVEAQGNNETGDDDSRLSKIRRTSSSCITILPDDCLNLIFKRLTTKDDRDSFGLTCGQWLHIQNNNHESLWLWYRCYHNYPGYVFPKFSPECFPKILCKLFTRFQNLKALSKVSPGDNRCCYLCLDRCSKYSDTELSLMFSWLPRLTTVCLMECGISDGGLEALAKCCSSLKIVNLSLCCSITDSGISFLIQNCPELHSLHVPSCSNITGIGFLGCRKTLTYINAGGCKHIPEGIKAIVSGGGVESPDFSIFSGVGEGCINSEAVKTISKGSPLLRELRIMNCVEVELEGWEAIGLNCTNLECLIAFGCRNLCKLGLQALCNGCNKLSRLYIDDDNNCSSFAVELFKRKKPDAMICFG</sequence>
<feature type="region of interest" description="Disordered" evidence="1">
    <location>
        <begin position="1"/>
        <end position="24"/>
    </location>
</feature>
<dbReference type="InterPro" id="IPR032675">
    <property type="entry name" value="LRR_dom_sf"/>
</dbReference>
<keyword evidence="3" id="KW-1185">Reference proteome</keyword>
<evidence type="ECO:0000256" key="1">
    <source>
        <dbReference type="SAM" id="MobiDB-lite"/>
    </source>
</evidence>
<dbReference type="SUPFAM" id="SSF52047">
    <property type="entry name" value="RNI-like"/>
    <property type="match status" value="1"/>
</dbReference>
<organism evidence="2 3">
    <name type="scientific">Papaver atlanticum</name>
    <dbReference type="NCBI Taxonomy" id="357466"/>
    <lineage>
        <taxon>Eukaryota</taxon>
        <taxon>Viridiplantae</taxon>
        <taxon>Streptophyta</taxon>
        <taxon>Embryophyta</taxon>
        <taxon>Tracheophyta</taxon>
        <taxon>Spermatophyta</taxon>
        <taxon>Magnoliopsida</taxon>
        <taxon>Ranunculales</taxon>
        <taxon>Papaveraceae</taxon>
        <taxon>Papaveroideae</taxon>
        <taxon>Papaver</taxon>
    </lineage>
</organism>
<dbReference type="InterPro" id="IPR001611">
    <property type="entry name" value="Leu-rich_rpt"/>
</dbReference>
<dbReference type="CDD" id="cd22159">
    <property type="entry name" value="F-box_AtTIR1-like"/>
    <property type="match status" value="1"/>
</dbReference>
<reference evidence="2" key="1">
    <citation type="submission" date="2022-04" db="EMBL/GenBank/DDBJ databases">
        <title>A functionally conserved STORR gene fusion in Papaver species that diverged 16.8 million years ago.</title>
        <authorList>
            <person name="Catania T."/>
        </authorList>
    </citation>
    <scope>NUCLEOTIDE SEQUENCE</scope>
    <source>
        <strain evidence="2">S-188037</strain>
    </source>
</reference>
<evidence type="ECO:0000313" key="3">
    <source>
        <dbReference type="Proteomes" id="UP001202328"/>
    </source>
</evidence>
<dbReference type="GO" id="GO:0031146">
    <property type="term" value="P:SCF-dependent proteasomal ubiquitin-dependent protein catabolic process"/>
    <property type="evidence" value="ECO:0007669"/>
    <property type="project" value="TreeGrafter"/>
</dbReference>
<dbReference type="GO" id="GO:0019005">
    <property type="term" value="C:SCF ubiquitin ligase complex"/>
    <property type="evidence" value="ECO:0007669"/>
    <property type="project" value="TreeGrafter"/>
</dbReference>
<dbReference type="Pfam" id="PF13516">
    <property type="entry name" value="LRR_6"/>
    <property type="match status" value="2"/>
</dbReference>
<dbReference type="InterPro" id="IPR006553">
    <property type="entry name" value="Leu-rich_rpt_Cys-con_subtyp"/>
</dbReference>
<dbReference type="Proteomes" id="UP001202328">
    <property type="component" value="Unassembled WGS sequence"/>
</dbReference>
<accession>A0AAD4XSS2</accession>
<dbReference type="SMART" id="SM00367">
    <property type="entry name" value="LRR_CC"/>
    <property type="match status" value="5"/>
</dbReference>
<dbReference type="EMBL" id="JAJJMB010005117">
    <property type="protein sequence ID" value="KAI3940817.1"/>
    <property type="molecule type" value="Genomic_DNA"/>
</dbReference>
<proteinExistence type="predicted"/>
<protein>
    <submittedName>
        <fullName evidence="2">Uncharacterized protein</fullName>
    </submittedName>
</protein>
<evidence type="ECO:0000313" key="2">
    <source>
        <dbReference type="EMBL" id="KAI3940817.1"/>
    </source>
</evidence>
<dbReference type="SUPFAM" id="SSF81383">
    <property type="entry name" value="F-box domain"/>
    <property type="match status" value="1"/>
</dbReference>
<comment type="caution">
    <text evidence="2">The sequence shown here is derived from an EMBL/GenBank/DDBJ whole genome shotgun (WGS) entry which is preliminary data.</text>
</comment>
<name>A0AAD4XSS2_9MAGN</name>
<dbReference type="PANTHER" id="PTHR13318">
    <property type="entry name" value="PARTNER OF PAIRED, ISOFORM B-RELATED"/>
    <property type="match status" value="1"/>
</dbReference>
<dbReference type="Gene3D" id="1.20.1280.50">
    <property type="match status" value="1"/>
</dbReference>
<dbReference type="AlphaFoldDB" id="A0AAD4XSS2"/>
<dbReference type="Gene3D" id="3.80.10.10">
    <property type="entry name" value="Ribonuclease Inhibitor"/>
    <property type="match status" value="2"/>
</dbReference>
<gene>
    <name evidence="2" type="ORF">MKW98_030136</name>
</gene>